<keyword evidence="1" id="KW-0812">Transmembrane</keyword>
<reference evidence="2" key="1">
    <citation type="submission" date="2020-04" db="EMBL/GenBank/DDBJ databases">
        <authorList>
            <person name="Zhang T."/>
        </authorList>
    </citation>
    <scope>NUCLEOTIDE SEQUENCE</scope>
    <source>
        <strain evidence="2">HKST-UBA13</strain>
    </source>
</reference>
<organism evidence="2 3">
    <name type="scientific">Candidatus Dojkabacteria bacterium</name>
    <dbReference type="NCBI Taxonomy" id="2099670"/>
    <lineage>
        <taxon>Bacteria</taxon>
        <taxon>Candidatus Dojkabacteria</taxon>
    </lineage>
</organism>
<feature type="transmembrane region" description="Helical" evidence="1">
    <location>
        <begin position="7"/>
        <end position="30"/>
    </location>
</feature>
<name>A0A955L212_9BACT</name>
<evidence type="ECO:0000256" key="1">
    <source>
        <dbReference type="SAM" id="Phobius"/>
    </source>
</evidence>
<dbReference type="EMBL" id="JAGQLJ010000103">
    <property type="protein sequence ID" value="MCA9381439.1"/>
    <property type="molecule type" value="Genomic_DNA"/>
</dbReference>
<evidence type="ECO:0000313" key="3">
    <source>
        <dbReference type="Proteomes" id="UP000775877"/>
    </source>
</evidence>
<dbReference type="AlphaFoldDB" id="A0A955L212"/>
<comment type="caution">
    <text evidence="2">The sequence shown here is derived from an EMBL/GenBank/DDBJ whole genome shotgun (WGS) entry which is preliminary data.</text>
</comment>
<dbReference type="Proteomes" id="UP000775877">
    <property type="component" value="Unassembled WGS sequence"/>
</dbReference>
<proteinExistence type="predicted"/>
<keyword evidence="1" id="KW-1133">Transmembrane helix</keyword>
<feature type="non-terminal residue" evidence="2">
    <location>
        <position position="178"/>
    </location>
</feature>
<protein>
    <submittedName>
        <fullName evidence="2">Uncharacterized protein</fullName>
    </submittedName>
</protein>
<evidence type="ECO:0000313" key="2">
    <source>
        <dbReference type="EMBL" id="MCA9381439.1"/>
    </source>
</evidence>
<keyword evidence="1" id="KW-0472">Membrane</keyword>
<accession>A0A955L212</accession>
<reference evidence="2" key="2">
    <citation type="journal article" date="2021" name="Microbiome">
        <title>Successional dynamics and alternative stable states in a saline activated sludge microbial community over 9 years.</title>
        <authorList>
            <person name="Wang Y."/>
            <person name="Ye J."/>
            <person name="Ju F."/>
            <person name="Liu L."/>
            <person name="Boyd J.A."/>
            <person name="Deng Y."/>
            <person name="Parks D.H."/>
            <person name="Jiang X."/>
            <person name="Yin X."/>
            <person name="Woodcroft B.J."/>
            <person name="Tyson G.W."/>
            <person name="Hugenholtz P."/>
            <person name="Polz M.F."/>
            <person name="Zhang T."/>
        </authorList>
    </citation>
    <scope>NUCLEOTIDE SEQUENCE</scope>
    <source>
        <strain evidence="2">HKST-UBA13</strain>
    </source>
</reference>
<gene>
    <name evidence="2" type="ORF">KC678_04195</name>
</gene>
<sequence>MKRRTPWLFYGVIIIVMVILLIKAVGVFLFRNWSYGPLKLAFKNTTNSEIYSNIEIKEIVKVDANIDVALLSEAGFLFPPIQEDQTNSYTLDYLNSKFTKNSQNIDIQEYNFRKNILGSADNIESWKQIIANYKPSAEESKDEIIYKFSEEGAKELITLELTTFAKERFGDYIEPTEV</sequence>